<keyword evidence="3" id="KW-0028">Amino-acid biosynthesis</keyword>
<dbReference type="EC" id="2.4.2.18" evidence="6"/>
<dbReference type="GO" id="GO:0004048">
    <property type="term" value="F:anthranilate phosphoribosyltransferase activity"/>
    <property type="evidence" value="ECO:0007669"/>
    <property type="project" value="UniProtKB-EC"/>
</dbReference>
<evidence type="ECO:0000313" key="6">
    <source>
        <dbReference type="EMBL" id="GAL94950.1"/>
    </source>
</evidence>
<proteinExistence type="predicted"/>
<dbReference type="InterPro" id="IPR036320">
    <property type="entry name" value="Glycosyl_Trfase_fam3_N_dom_sf"/>
</dbReference>
<evidence type="ECO:0000259" key="4">
    <source>
        <dbReference type="Pfam" id="PF00591"/>
    </source>
</evidence>
<evidence type="ECO:0000256" key="3">
    <source>
        <dbReference type="ARBA" id="ARBA00023141"/>
    </source>
</evidence>
<feature type="domain" description="Glycosyl transferase family 3 N-terminal" evidence="5">
    <location>
        <begin position="35"/>
        <end position="99"/>
    </location>
</feature>
<evidence type="ECO:0000259" key="5">
    <source>
        <dbReference type="Pfam" id="PF02885"/>
    </source>
</evidence>
<organism evidence="6 7">
    <name type="scientific">Microcystis aeruginosa NIES-44</name>
    <dbReference type="NCBI Taxonomy" id="449439"/>
    <lineage>
        <taxon>Bacteria</taxon>
        <taxon>Bacillati</taxon>
        <taxon>Cyanobacteriota</taxon>
        <taxon>Cyanophyceae</taxon>
        <taxon>Oscillatoriophycideae</taxon>
        <taxon>Chroococcales</taxon>
        <taxon>Microcystaceae</taxon>
        <taxon>Microcystis</taxon>
    </lineage>
</organism>
<dbReference type="Proteomes" id="UP000030321">
    <property type="component" value="Unassembled WGS sequence"/>
</dbReference>
<gene>
    <name evidence="6" type="ORF">N44_03805</name>
</gene>
<dbReference type="PANTHER" id="PTHR43285:SF3">
    <property type="entry name" value="SLL1634 PROTEIN"/>
    <property type="match status" value="1"/>
</dbReference>
<evidence type="ECO:0000256" key="2">
    <source>
        <dbReference type="ARBA" id="ARBA00022679"/>
    </source>
</evidence>
<dbReference type="GO" id="GO:0005829">
    <property type="term" value="C:cytosol"/>
    <property type="evidence" value="ECO:0007669"/>
    <property type="project" value="TreeGrafter"/>
</dbReference>
<dbReference type="InterPro" id="IPR000312">
    <property type="entry name" value="Glycosyl_Trfase_fam3"/>
</dbReference>
<name>A0A0A1VZ03_MICAE</name>
<comment type="caution">
    <text evidence="6">The sequence shown here is derived from an EMBL/GenBank/DDBJ whole genome shotgun (WGS) entry which is preliminary data.</text>
</comment>
<dbReference type="GO" id="GO:0000162">
    <property type="term" value="P:L-tryptophan biosynthetic process"/>
    <property type="evidence" value="ECO:0007669"/>
    <property type="project" value="InterPro"/>
</dbReference>
<dbReference type="EMBL" id="BBPA01000066">
    <property type="protein sequence ID" value="GAL94950.1"/>
    <property type="molecule type" value="Genomic_DNA"/>
</dbReference>
<dbReference type="AlphaFoldDB" id="A0A0A1VZ03"/>
<dbReference type="InterPro" id="IPR005940">
    <property type="entry name" value="Anthranilate_Pribosyl_Tfrase"/>
</dbReference>
<dbReference type="Pfam" id="PF00591">
    <property type="entry name" value="Glycos_transf_3"/>
    <property type="match status" value="1"/>
</dbReference>
<keyword evidence="3" id="KW-0057">Aromatic amino acid biosynthesis</keyword>
<dbReference type="NCBIfam" id="NF005635">
    <property type="entry name" value="PRK07394.1"/>
    <property type="match status" value="1"/>
</dbReference>
<dbReference type="Gene3D" id="3.40.1030.10">
    <property type="entry name" value="Nucleoside phosphorylase/phosphoribosyltransferase catalytic domain"/>
    <property type="match status" value="1"/>
</dbReference>
<dbReference type="Gene3D" id="1.20.970.10">
    <property type="entry name" value="Transferase, Pyrimidine Nucleoside Phosphorylase, Chain C"/>
    <property type="match status" value="1"/>
</dbReference>
<reference evidence="7" key="1">
    <citation type="journal article" date="2015" name="Genome">
        <title>Whole Genome Sequence of the Non-Microcystin-Producing Microcystis aeruginosa Strain NIES-44.</title>
        <authorList>
            <person name="Okano K."/>
            <person name="Miyata N."/>
            <person name="Ozaki Y."/>
        </authorList>
    </citation>
    <scope>NUCLEOTIDE SEQUENCE [LARGE SCALE GENOMIC DNA]</scope>
    <source>
        <strain evidence="7">NIES-44</strain>
    </source>
</reference>
<sequence>MWLKAEKIPLSSLKNPNQSYLLFIFFLEMSDTFRELLKAIGSGTHTGKNLTRPEAAMATKMMLTQEATPAQIGAFMIAHRIKRPTSDELAGMLDAYAELGPQITLESASFQHPITIFGNPYDGRSRTAPVTPITTLILAAAGVPVVLHGGDRMPTKYGISLREIWQQLGADFSQLSLAAVKDCLITTGLTFFYIPRHFPLVQNFVTYREQIGKRPPMATVELIWSPFVGNIHQISGFVHPPTEDRFRETFALRNISHFTTVKGLEGSCDLACNRTAIIGLGNPTDPPSFQRFFLNPRDYGFCPSDYPLESLEMLTAKLKGLLAGEHNELTDAAIFNGGFYLWRCGIAPDLPTGFQQAQKCLQSGKALAKLQQISNYLENQE</sequence>
<feature type="domain" description="Glycosyl transferase family 3" evidence="4">
    <location>
        <begin position="127"/>
        <end position="367"/>
    </location>
</feature>
<protein>
    <submittedName>
        <fullName evidence="6">Anthranilate phosphoribosyltransferase</fullName>
        <ecNumber evidence="6">2.4.2.18</ecNumber>
    </submittedName>
</protein>
<dbReference type="SUPFAM" id="SSF52418">
    <property type="entry name" value="Nucleoside phosphorylase/phosphoribosyltransferase catalytic domain"/>
    <property type="match status" value="1"/>
</dbReference>
<evidence type="ECO:0000313" key="7">
    <source>
        <dbReference type="Proteomes" id="UP000030321"/>
    </source>
</evidence>
<evidence type="ECO:0000256" key="1">
    <source>
        <dbReference type="ARBA" id="ARBA00022676"/>
    </source>
</evidence>
<dbReference type="Pfam" id="PF02885">
    <property type="entry name" value="Glycos_trans_3N"/>
    <property type="match status" value="1"/>
</dbReference>
<dbReference type="InterPro" id="IPR017459">
    <property type="entry name" value="Glycosyl_Trfase_fam3_N_dom"/>
</dbReference>
<accession>A0A0A1VZ03</accession>
<dbReference type="InterPro" id="IPR035902">
    <property type="entry name" value="Nuc_phospho_transferase"/>
</dbReference>
<dbReference type="PANTHER" id="PTHR43285">
    <property type="entry name" value="ANTHRANILATE PHOSPHORIBOSYLTRANSFERASE"/>
    <property type="match status" value="1"/>
</dbReference>
<keyword evidence="1 6" id="KW-0328">Glycosyltransferase</keyword>
<dbReference type="SUPFAM" id="SSF47648">
    <property type="entry name" value="Nucleoside phosphorylase/phosphoribosyltransferase N-terminal domain"/>
    <property type="match status" value="1"/>
</dbReference>
<keyword evidence="2 6" id="KW-0808">Transferase</keyword>